<keyword evidence="7" id="KW-1133">Transmembrane helix</keyword>
<comment type="subunit">
    <text evidence="6">Component of the lipopolysaccharide transport and assembly complex. Interacts with LptD.</text>
</comment>
<keyword evidence="3 6" id="KW-0564">Palmitate</keyword>
<comment type="function">
    <text evidence="6">Together with LptD, is involved in the assembly of lipopolysaccharide (LPS) at the surface of the outer membrane. Required for the proper assembly of LptD. Binds LPS and may serve as the LPS recognition site at the outer membrane.</text>
</comment>
<dbReference type="GO" id="GO:1990351">
    <property type="term" value="C:transporter complex"/>
    <property type="evidence" value="ECO:0007669"/>
    <property type="project" value="TreeGrafter"/>
</dbReference>
<reference evidence="8 9" key="1">
    <citation type="submission" date="2020-08" db="EMBL/GenBank/DDBJ databases">
        <title>Genomic Encyclopedia of Type Strains, Phase III (KMG-III): the genomes of soil and plant-associated and newly described type strains.</title>
        <authorList>
            <person name="Whitman W."/>
        </authorList>
    </citation>
    <scope>NUCLEOTIDE SEQUENCE [LARGE SCALE GENOMIC DNA]</scope>
    <source>
        <strain evidence="8 9">CECT 5995</strain>
    </source>
</reference>
<evidence type="ECO:0000256" key="7">
    <source>
        <dbReference type="SAM" id="Phobius"/>
    </source>
</evidence>
<evidence type="ECO:0000256" key="4">
    <source>
        <dbReference type="ARBA" id="ARBA00023237"/>
    </source>
</evidence>
<comment type="subcellular location">
    <subcellularLocation>
        <location evidence="6">Cell outer membrane</location>
        <topology evidence="6">Lipid-anchor</topology>
    </subcellularLocation>
</comment>
<dbReference type="Pfam" id="PF04390">
    <property type="entry name" value="LptE"/>
    <property type="match status" value="1"/>
</dbReference>
<dbReference type="GO" id="GO:0043165">
    <property type="term" value="P:Gram-negative-bacterium-type cell outer membrane assembly"/>
    <property type="evidence" value="ECO:0007669"/>
    <property type="project" value="UniProtKB-UniRule"/>
</dbReference>
<dbReference type="GO" id="GO:0001530">
    <property type="term" value="F:lipopolysaccharide binding"/>
    <property type="evidence" value="ECO:0007669"/>
    <property type="project" value="TreeGrafter"/>
</dbReference>
<organism evidence="8 9">
    <name type="scientific">Halomonas organivorans</name>
    <dbReference type="NCBI Taxonomy" id="257772"/>
    <lineage>
        <taxon>Bacteria</taxon>
        <taxon>Pseudomonadati</taxon>
        <taxon>Pseudomonadota</taxon>
        <taxon>Gammaproteobacteria</taxon>
        <taxon>Oceanospirillales</taxon>
        <taxon>Halomonadaceae</taxon>
        <taxon>Halomonas</taxon>
    </lineage>
</organism>
<dbReference type="RefSeq" id="WP_183386465.1">
    <property type="nucleotide sequence ID" value="NZ_JACHXM010000003.1"/>
</dbReference>
<dbReference type="PROSITE" id="PS51257">
    <property type="entry name" value="PROKAR_LIPOPROTEIN"/>
    <property type="match status" value="1"/>
</dbReference>
<feature type="transmembrane region" description="Helical" evidence="7">
    <location>
        <begin position="6"/>
        <end position="26"/>
    </location>
</feature>
<comment type="similarity">
    <text evidence="6">Belongs to the LptE lipoprotein family.</text>
</comment>
<sequence>MQRRDFVRFTLAGAAGLMLSGCGFRLRGLDQPAMGLKALAIAGTDDAFARLAAERLASAGVAVRDDAPLVLNLGAERIDERRLGVLDSGSQERELTLRVPFSVQRRADGAYRLDQQVVEVSERFTVSDDNLLASDDLREAASERLRRDAVRRLMDRLRALPPA</sequence>
<dbReference type="Gene3D" id="3.30.160.150">
    <property type="entry name" value="Lipoprotein like domain"/>
    <property type="match status" value="1"/>
</dbReference>
<dbReference type="HAMAP" id="MF_01186">
    <property type="entry name" value="LPS_assembly_LptE"/>
    <property type="match status" value="1"/>
</dbReference>
<keyword evidence="7" id="KW-0812">Transmembrane</keyword>
<name>A0A7W5BVT8_9GAMM</name>
<dbReference type="GO" id="GO:0009279">
    <property type="term" value="C:cell outer membrane"/>
    <property type="evidence" value="ECO:0007669"/>
    <property type="project" value="UniProtKB-SubCell"/>
</dbReference>
<protein>
    <recommendedName>
        <fullName evidence="6">LPS-assembly lipoprotein LptE</fullName>
    </recommendedName>
</protein>
<keyword evidence="1 6" id="KW-0732">Signal</keyword>
<dbReference type="PANTHER" id="PTHR38098">
    <property type="entry name" value="LPS-ASSEMBLY LIPOPROTEIN LPTE"/>
    <property type="match status" value="1"/>
</dbReference>
<proteinExistence type="inferred from homology"/>
<evidence type="ECO:0000313" key="8">
    <source>
        <dbReference type="EMBL" id="MBB3140041.1"/>
    </source>
</evidence>
<accession>A0A7W5BVT8</accession>
<dbReference type="PANTHER" id="PTHR38098:SF1">
    <property type="entry name" value="LPS-ASSEMBLY LIPOPROTEIN LPTE"/>
    <property type="match status" value="1"/>
</dbReference>
<keyword evidence="2 6" id="KW-0472">Membrane</keyword>
<keyword evidence="9" id="KW-1185">Reference proteome</keyword>
<evidence type="ECO:0000256" key="1">
    <source>
        <dbReference type="ARBA" id="ARBA00022729"/>
    </source>
</evidence>
<keyword evidence="4 6" id="KW-0998">Cell outer membrane</keyword>
<keyword evidence="5 6" id="KW-0449">Lipoprotein</keyword>
<dbReference type="GO" id="GO:0015920">
    <property type="term" value="P:lipopolysaccharide transport"/>
    <property type="evidence" value="ECO:0007669"/>
    <property type="project" value="TreeGrafter"/>
</dbReference>
<evidence type="ECO:0000256" key="3">
    <source>
        <dbReference type="ARBA" id="ARBA00023139"/>
    </source>
</evidence>
<evidence type="ECO:0000256" key="5">
    <source>
        <dbReference type="ARBA" id="ARBA00023288"/>
    </source>
</evidence>
<comment type="caution">
    <text evidence="8">The sequence shown here is derived from an EMBL/GenBank/DDBJ whole genome shotgun (WGS) entry which is preliminary data.</text>
</comment>
<dbReference type="EMBL" id="JACHXM010000003">
    <property type="protein sequence ID" value="MBB3140041.1"/>
    <property type="molecule type" value="Genomic_DNA"/>
</dbReference>
<dbReference type="InterPro" id="IPR007485">
    <property type="entry name" value="LPS_assembly_LptE"/>
</dbReference>
<evidence type="ECO:0000256" key="6">
    <source>
        <dbReference type="HAMAP-Rule" id="MF_01186"/>
    </source>
</evidence>
<dbReference type="AlphaFoldDB" id="A0A7W5BVT8"/>
<evidence type="ECO:0000256" key="2">
    <source>
        <dbReference type="ARBA" id="ARBA00023136"/>
    </source>
</evidence>
<evidence type="ECO:0000313" key="9">
    <source>
        <dbReference type="Proteomes" id="UP000525987"/>
    </source>
</evidence>
<dbReference type="Proteomes" id="UP000525987">
    <property type="component" value="Unassembled WGS sequence"/>
</dbReference>
<gene>
    <name evidence="6" type="primary">lptE</name>
    <name evidence="8" type="ORF">FHR96_000893</name>
</gene>